<evidence type="ECO:0008006" key="4">
    <source>
        <dbReference type="Google" id="ProtNLM"/>
    </source>
</evidence>
<reference evidence="2 3" key="1">
    <citation type="submission" date="2017-03" db="EMBL/GenBank/DDBJ databases">
        <title>Draft genome sequence of Streptomyces scabrisporus NF3, endophyte isolated from Amphipterygium adstringens.</title>
        <authorList>
            <person name="Vazquez M."/>
            <person name="Ceapa C.D."/>
            <person name="Rodriguez Luna D."/>
            <person name="Sanchez Esquivel S."/>
        </authorList>
    </citation>
    <scope>NUCLEOTIDE SEQUENCE [LARGE SCALE GENOMIC DNA]</scope>
    <source>
        <strain evidence="2 3">NF3</strain>
    </source>
</reference>
<evidence type="ECO:0000256" key="1">
    <source>
        <dbReference type="SAM" id="SignalP"/>
    </source>
</evidence>
<evidence type="ECO:0000313" key="2">
    <source>
        <dbReference type="EMBL" id="OPC79004.1"/>
    </source>
</evidence>
<dbReference type="STRING" id="159449.B4N89_33405"/>
<name>A0A1T3NQI2_9ACTN</name>
<sequence length="258" mass="26828">MDRRRNRTFTKLAACTGLALGAVASTTAPALAEAPPKHRATPSAAGLPTFDFGDCPTLPIGADPDKWRCEVHVATGEMRLGEAVVPIRPMTITHAEGPLPDGTTGQVFGALHATPSPTSGGLLGVPGLPERAPLLGMNVETKYGGWFDFLSHGTSAGGLDVTLALSGPLLPKDCSIGTAEQPIRLTMMRKGPNEWISKDPPILKGTLWDNTVAIPAAGGCGPLGTVLNQRNGLPSPGGTNSITLDGLYTFKTYTQLGR</sequence>
<feature type="signal peptide" evidence="1">
    <location>
        <begin position="1"/>
        <end position="32"/>
    </location>
</feature>
<comment type="caution">
    <text evidence="2">The sequence shown here is derived from an EMBL/GenBank/DDBJ whole genome shotgun (WGS) entry which is preliminary data.</text>
</comment>
<dbReference type="OrthoDB" id="4461339at2"/>
<gene>
    <name evidence="2" type="ORF">B4N89_33405</name>
</gene>
<evidence type="ECO:0000313" key="3">
    <source>
        <dbReference type="Proteomes" id="UP000190037"/>
    </source>
</evidence>
<protein>
    <recommendedName>
        <fullName evidence="4">Secreted protein</fullName>
    </recommendedName>
</protein>
<keyword evidence="1" id="KW-0732">Signal</keyword>
<feature type="chain" id="PRO_5012843272" description="Secreted protein" evidence="1">
    <location>
        <begin position="33"/>
        <end position="258"/>
    </location>
</feature>
<organism evidence="2 3">
    <name type="scientific">Embleya scabrispora</name>
    <dbReference type="NCBI Taxonomy" id="159449"/>
    <lineage>
        <taxon>Bacteria</taxon>
        <taxon>Bacillati</taxon>
        <taxon>Actinomycetota</taxon>
        <taxon>Actinomycetes</taxon>
        <taxon>Kitasatosporales</taxon>
        <taxon>Streptomycetaceae</taxon>
        <taxon>Embleya</taxon>
    </lineage>
</organism>
<dbReference type="AlphaFoldDB" id="A0A1T3NQI2"/>
<keyword evidence="3" id="KW-1185">Reference proteome</keyword>
<proteinExistence type="predicted"/>
<dbReference type="RefSeq" id="WP_078980205.1">
    <property type="nucleotide sequence ID" value="NZ_MWQN01000002.1"/>
</dbReference>
<dbReference type="Proteomes" id="UP000190037">
    <property type="component" value="Unassembled WGS sequence"/>
</dbReference>
<accession>A0A1T3NQI2</accession>
<dbReference type="EMBL" id="MWQN01000002">
    <property type="protein sequence ID" value="OPC79004.1"/>
    <property type="molecule type" value="Genomic_DNA"/>
</dbReference>